<evidence type="ECO:0000313" key="5">
    <source>
        <dbReference type="EMBL" id="COX31360.1"/>
    </source>
</evidence>
<reference evidence="5" key="3">
    <citation type="submission" date="2015-03" db="EMBL/GenBank/DDBJ databases">
        <authorList>
            <consortium name="Pathogen Informatics"/>
            <person name="Murphy D."/>
        </authorList>
    </citation>
    <scope>NUCLEOTIDE SEQUENCE</scope>
    <source>
        <strain evidence="5">N09902308</strain>
    </source>
</reference>
<organism evidence="3 6">
    <name type="scientific">Mycobacterium tuberculosis</name>
    <dbReference type="NCBI Taxonomy" id="1773"/>
    <lineage>
        <taxon>Bacteria</taxon>
        <taxon>Bacillati</taxon>
        <taxon>Actinomycetota</taxon>
        <taxon>Actinomycetes</taxon>
        <taxon>Mycobacteriales</taxon>
        <taxon>Mycobacteriaceae</taxon>
        <taxon>Mycobacterium</taxon>
        <taxon>Mycobacterium tuberculosis complex</taxon>
    </lineage>
</organism>
<evidence type="ECO:0000313" key="8">
    <source>
        <dbReference type="Proteomes" id="UP000039217"/>
    </source>
</evidence>
<reference evidence="6 7" key="1">
    <citation type="submission" date="2015-03" db="EMBL/GenBank/DDBJ databases">
        <authorList>
            <consortium name="Pathogen Informatics"/>
        </authorList>
    </citation>
    <scope>NUCLEOTIDE SEQUENCE [LARGE SCALE GENOMIC DNA]</scope>
    <source>
        <strain evidence="1 8">D00501624</strain>
        <strain evidence="6">K00500041</strain>
        <strain evidence="4 9">M09401471</strain>
        <strain evidence="7">N09902308</strain>
        <strain evidence="2 10">P00601463</strain>
    </source>
</reference>
<sequence length="114" mass="11957">MVCDDAVPHVVFVVADVVGTRGDPGHGIDDRPEQVGLVDVVHVLQHQRDPLDAHAGVDVLAGQRPEDLVVLLGGSLSALVLHEHQVPDLEVAVFADDGTACGTEFGSAVVIDLR</sequence>
<gene>
    <name evidence="1" type="ORF">ERS007661_01464</name>
    <name evidence="3" type="ORF">ERS007703_02747</name>
    <name evidence="4" type="ORF">ERS007720_01757</name>
    <name evidence="5" type="ORF">ERS007739_01061</name>
    <name evidence="2" type="ORF">ERS007741_00785</name>
</gene>
<dbReference type="EMBL" id="CSAE01000319">
    <property type="protein sequence ID" value="COW09479.1"/>
    <property type="molecule type" value="Genomic_DNA"/>
</dbReference>
<dbReference type="AlphaFoldDB" id="A0A0U0QZ49"/>
<dbReference type="EMBL" id="CHKL01000053">
    <property type="protein sequence ID" value="COV84410.1"/>
    <property type="molecule type" value="Genomic_DNA"/>
</dbReference>
<dbReference type="EMBL" id="CSAJ01000188">
    <property type="protein sequence ID" value="COW12163.1"/>
    <property type="molecule type" value="Genomic_DNA"/>
</dbReference>
<dbReference type="AntiFam" id="ANF00074">
    <property type="entry name" value="Shadow ORF (opposite alaS)"/>
</dbReference>
<dbReference type="Proteomes" id="UP000039021">
    <property type="component" value="Unassembled WGS sequence"/>
</dbReference>
<evidence type="ECO:0000313" key="9">
    <source>
        <dbReference type="Proteomes" id="UP000044938"/>
    </source>
</evidence>
<dbReference type="EMBL" id="CQQC01000410">
    <property type="protein sequence ID" value="CNU98735.1"/>
    <property type="molecule type" value="Genomic_DNA"/>
</dbReference>
<evidence type="ECO:0000313" key="4">
    <source>
        <dbReference type="EMBL" id="COW12163.1"/>
    </source>
</evidence>
<name>A0A0U0QZ49_MYCTX</name>
<evidence type="ECO:0000313" key="6">
    <source>
        <dbReference type="Proteomes" id="UP000038802"/>
    </source>
</evidence>
<proteinExistence type="predicted"/>
<evidence type="ECO:0000313" key="10">
    <source>
        <dbReference type="Proteomes" id="UP000048600"/>
    </source>
</evidence>
<evidence type="ECO:0000313" key="3">
    <source>
        <dbReference type="EMBL" id="COW09479.1"/>
    </source>
</evidence>
<accession>A0A0U0QZ49</accession>
<dbReference type="Proteomes" id="UP000048600">
    <property type="component" value="Unassembled WGS sequence"/>
</dbReference>
<evidence type="ECO:0000313" key="7">
    <source>
        <dbReference type="Proteomes" id="UP000039021"/>
    </source>
</evidence>
<dbReference type="Proteomes" id="UP000039217">
    <property type="component" value="Unassembled WGS sequence"/>
</dbReference>
<evidence type="ECO:0000313" key="2">
    <source>
        <dbReference type="EMBL" id="COV84410.1"/>
    </source>
</evidence>
<dbReference type="Proteomes" id="UP000044938">
    <property type="component" value="Unassembled WGS sequence"/>
</dbReference>
<dbReference type="Proteomes" id="UP000038802">
    <property type="component" value="Unassembled WGS sequence"/>
</dbReference>
<dbReference type="EMBL" id="CSBK01000366">
    <property type="protein sequence ID" value="COX31360.1"/>
    <property type="molecule type" value="Genomic_DNA"/>
</dbReference>
<reference evidence="3" key="2">
    <citation type="submission" date="2015-03" db="EMBL/GenBank/DDBJ databases">
        <authorList>
            <person name="Murphy D."/>
        </authorList>
    </citation>
    <scope>NUCLEOTIDE SEQUENCE [LARGE SCALE GENOMIC DNA]</scope>
    <source>
        <strain evidence="3">K00500041</strain>
    </source>
</reference>
<protein>
    <submittedName>
        <fullName evidence="3">Uncharacterized protein</fullName>
    </submittedName>
</protein>
<evidence type="ECO:0000313" key="1">
    <source>
        <dbReference type="EMBL" id="CNU98735.1"/>
    </source>
</evidence>